<dbReference type="Proteomes" id="UP000006671">
    <property type="component" value="Unassembled WGS sequence"/>
</dbReference>
<dbReference type="InParanoid" id="D2VEZ8"/>
<organism evidence="4">
    <name type="scientific">Naegleria gruberi</name>
    <name type="common">Amoeba</name>
    <dbReference type="NCBI Taxonomy" id="5762"/>
    <lineage>
        <taxon>Eukaryota</taxon>
        <taxon>Discoba</taxon>
        <taxon>Heterolobosea</taxon>
        <taxon>Tetramitia</taxon>
        <taxon>Eutetramitia</taxon>
        <taxon>Vahlkampfiidae</taxon>
        <taxon>Naegleria</taxon>
    </lineage>
</organism>
<dbReference type="AlphaFoldDB" id="D2VEZ8"/>
<name>D2VEZ8_NAEGR</name>
<sequence length="385" mass="42652">MINNRDDPILKEEEIETLSDLDELDELDNTQILEQFLSLLEVYENCLSNIAKLLEYVGKNSADSLSIRKDIKHEKDFALSLSKDLHELLYVHNSYITEHHNNHVVRYKKKMQELNILFQRFKDLEKQYPASNLPETTSSTSYYSLTPVYKKLSGYIFKQDETTHLEEELLKQHGIHDDMEMSHDKLDELKNDLKELVSVFETLEESSTKKDKRKNNHSSSTSIDVNNHPQSSTNNNNNHSSNNQSTASSSTSASQTSNGAYYGAAVVSLGLLAGSLIGGPVGMYVGGKLGASIMTTASLGSGIGMIGSGLLLAGKGYFSRQEKQPPTEIVATTTTNNLDASSSTTIIVNGTTTENNEHSEKSAEETTPNTPQDENSTTEESKKDK</sequence>
<feature type="compositionally biased region" description="Low complexity" evidence="1">
    <location>
        <begin position="226"/>
        <end position="255"/>
    </location>
</feature>
<dbReference type="GeneID" id="8848617"/>
<feature type="region of interest" description="Disordered" evidence="1">
    <location>
        <begin position="349"/>
        <end position="385"/>
    </location>
</feature>
<dbReference type="KEGG" id="ngr:NAEGRDRAFT_67452"/>
<feature type="compositionally biased region" description="Polar residues" evidence="1">
    <location>
        <begin position="365"/>
        <end position="375"/>
    </location>
</feature>
<keyword evidence="2" id="KW-1133">Transmembrane helix</keyword>
<protein>
    <submittedName>
        <fullName evidence="3">Predicted protein</fullName>
    </submittedName>
</protein>
<dbReference type="OMA" id="EVYENCL"/>
<dbReference type="OrthoDB" id="10445099at2759"/>
<feature type="region of interest" description="Disordered" evidence="1">
    <location>
        <begin position="204"/>
        <end position="255"/>
    </location>
</feature>
<proteinExistence type="predicted"/>
<accession>D2VEZ8</accession>
<evidence type="ECO:0000313" key="3">
    <source>
        <dbReference type="EMBL" id="EFC44594.1"/>
    </source>
</evidence>
<dbReference type="EMBL" id="GG738867">
    <property type="protein sequence ID" value="EFC44594.1"/>
    <property type="molecule type" value="Genomic_DNA"/>
</dbReference>
<gene>
    <name evidence="3" type="ORF">NAEGRDRAFT_67452</name>
</gene>
<keyword evidence="2" id="KW-0812">Transmembrane</keyword>
<reference evidence="3 4" key="1">
    <citation type="journal article" date="2010" name="Cell">
        <title>The genome of Naegleria gruberi illuminates early eukaryotic versatility.</title>
        <authorList>
            <person name="Fritz-Laylin L.K."/>
            <person name="Prochnik S.E."/>
            <person name="Ginger M.L."/>
            <person name="Dacks J.B."/>
            <person name="Carpenter M.L."/>
            <person name="Field M.C."/>
            <person name="Kuo A."/>
            <person name="Paredez A."/>
            <person name="Chapman J."/>
            <person name="Pham J."/>
            <person name="Shu S."/>
            <person name="Neupane R."/>
            <person name="Cipriano M."/>
            <person name="Mancuso J."/>
            <person name="Tu H."/>
            <person name="Salamov A."/>
            <person name="Lindquist E."/>
            <person name="Shapiro H."/>
            <person name="Lucas S."/>
            <person name="Grigoriev I.V."/>
            <person name="Cande W.Z."/>
            <person name="Fulton C."/>
            <person name="Rokhsar D.S."/>
            <person name="Dawson S.C."/>
        </authorList>
    </citation>
    <scope>NUCLEOTIDE SEQUENCE [LARGE SCALE GENOMIC DNA]</scope>
    <source>
        <strain evidence="3 4">NEG-M</strain>
    </source>
</reference>
<feature type="transmembrane region" description="Helical" evidence="2">
    <location>
        <begin position="291"/>
        <end position="313"/>
    </location>
</feature>
<keyword evidence="2" id="KW-0472">Membrane</keyword>
<dbReference type="VEuPathDB" id="AmoebaDB:NAEGRDRAFT_67452"/>
<keyword evidence="4" id="KW-1185">Reference proteome</keyword>
<evidence type="ECO:0000256" key="2">
    <source>
        <dbReference type="SAM" id="Phobius"/>
    </source>
</evidence>
<evidence type="ECO:0000313" key="4">
    <source>
        <dbReference type="Proteomes" id="UP000006671"/>
    </source>
</evidence>
<feature type="compositionally biased region" description="Basic and acidic residues" evidence="1">
    <location>
        <begin position="355"/>
        <end position="364"/>
    </location>
</feature>
<feature type="transmembrane region" description="Helical" evidence="2">
    <location>
        <begin position="260"/>
        <end position="285"/>
    </location>
</feature>
<dbReference type="RefSeq" id="XP_002677338.1">
    <property type="nucleotide sequence ID" value="XM_002677292.1"/>
</dbReference>
<evidence type="ECO:0000256" key="1">
    <source>
        <dbReference type="SAM" id="MobiDB-lite"/>
    </source>
</evidence>